<dbReference type="GO" id="GO:0044096">
    <property type="term" value="C:type IV pilus"/>
    <property type="evidence" value="ECO:0007669"/>
    <property type="project" value="TreeGrafter"/>
</dbReference>
<proteinExistence type="inferred from homology"/>
<dbReference type="Pfam" id="PF07963">
    <property type="entry name" value="N_methyl"/>
    <property type="match status" value="1"/>
</dbReference>
<keyword evidence="4" id="KW-0472">Membrane</keyword>
<comment type="caution">
    <text evidence="5">The sequence shown here is derived from an EMBL/GenBank/DDBJ whole genome shotgun (WGS) entry which is preliminary data.</text>
</comment>
<accession>A0A640WJT5</accession>
<dbReference type="Pfam" id="PF00114">
    <property type="entry name" value="Pilin"/>
    <property type="match status" value="1"/>
</dbReference>
<keyword evidence="2" id="KW-0488">Methylation</keyword>
<protein>
    <submittedName>
        <fullName evidence="5">Pilin</fullName>
    </submittedName>
</protein>
<keyword evidence="4" id="KW-1133">Transmembrane helix</keyword>
<dbReference type="InterPro" id="IPR001082">
    <property type="entry name" value="Pilin"/>
</dbReference>
<keyword evidence="3" id="KW-0281">Fimbrium</keyword>
<gene>
    <name evidence="5" type="ORF">F0A16_03770</name>
</gene>
<dbReference type="AlphaFoldDB" id="A0A640WJT5"/>
<dbReference type="GO" id="GO:0007155">
    <property type="term" value="P:cell adhesion"/>
    <property type="evidence" value="ECO:0007669"/>
    <property type="project" value="InterPro"/>
</dbReference>
<evidence type="ECO:0000256" key="4">
    <source>
        <dbReference type="SAM" id="Phobius"/>
    </source>
</evidence>
<dbReference type="Gene3D" id="3.30.700.10">
    <property type="entry name" value="Glycoprotein, Type 4 Pilin"/>
    <property type="match status" value="1"/>
</dbReference>
<reference evidence="5 6" key="1">
    <citation type="submission" date="2019-08" db="EMBL/GenBank/DDBJ databases">
        <title>Bioinformatics analysis of the strain L3 and L5.</title>
        <authorList>
            <person name="Li X."/>
        </authorList>
    </citation>
    <scope>NUCLEOTIDE SEQUENCE [LARGE SCALE GENOMIC DNA]</scope>
    <source>
        <strain evidence="5 6">L3</strain>
    </source>
</reference>
<dbReference type="InterPro" id="IPR012902">
    <property type="entry name" value="N_methyl_site"/>
</dbReference>
<keyword evidence="4" id="KW-0812">Transmembrane</keyword>
<dbReference type="EMBL" id="VTPX01000001">
    <property type="protein sequence ID" value="KAA0020903.1"/>
    <property type="molecule type" value="Genomic_DNA"/>
</dbReference>
<evidence type="ECO:0000256" key="3">
    <source>
        <dbReference type="RuleBase" id="RU000389"/>
    </source>
</evidence>
<keyword evidence="6" id="KW-1185">Reference proteome</keyword>
<dbReference type="SUPFAM" id="SSF54523">
    <property type="entry name" value="Pili subunits"/>
    <property type="match status" value="1"/>
</dbReference>
<dbReference type="PANTHER" id="PTHR30093">
    <property type="entry name" value="GENERAL SECRETION PATHWAY PROTEIN G"/>
    <property type="match status" value="1"/>
</dbReference>
<evidence type="ECO:0000256" key="2">
    <source>
        <dbReference type="ARBA" id="ARBA00022481"/>
    </source>
</evidence>
<feature type="transmembrane region" description="Helical" evidence="4">
    <location>
        <begin position="21"/>
        <end position="39"/>
    </location>
</feature>
<evidence type="ECO:0000313" key="5">
    <source>
        <dbReference type="EMBL" id="KAA0020903.1"/>
    </source>
</evidence>
<dbReference type="GO" id="GO:0043107">
    <property type="term" value="P:type IV pilus-dependent motility"/>
    <property type="evidence" value="ECO:0007669"/>
    <property type="project" value="TreeGrafter"/>
</dbReference>
<dbReference type="InterPro" id="IPR045584">
    <property type="entry name" value="Pilin-like"/>
</dbReference>
<evidence type="ECO:0000313" key="6">
    <source>
        <dbReference type="Proteomes" id="UP000466024"/>
    </source>
</evidence>
<comment type="similarity">
    <text evidence="1 3">Belongs to the N-Me-Phe pilin family.</text>
</comment>
<evidence type="ECO:0000256" key="1">
    <source>
        <dbReference type="ARBA" id="ARBA00005233"/>
    </source>
</evidence>
<organism evidence="5 6">
    <name type="scientific">Salinicola corii</name>
    <dbReference type="NCBI Taxonomy" id="2606937"/>
    <lineage>
        <taxon>Bacteria</taxon>
        <taxon>Pseudomonadati</taxon>
        <taxon>Pseudomonadota</taxon>
        <taxon>Gammaproteobacteria</taxon>
        <taxon>Oceanospirillales</taxon>
        <taxon>Halomonadaceae</taxon>
        <taxon>Salinicola</taxon>
    </lineage>
</organism>
<dbReference type="PANTHER" id="PTHR30093:SF34">
    <property type="entry name" value="PREPILIN PEPTIDASE-DEPENDENT PROTEIN D"/>
    <property type="match status" value="1"/>
</dbReference>
<name>A0A640WJT5_9GAMM</name>
<dbReference type="Proteomes" id="UP000466024">
    <property type="component" value="Unassembled WGS sequence"/>
</dbReference>
<dbReference type="NCBIfam" id="TIGR02532">
    <property type="entry name" value="IV_pilin_GFxxxE"/>
    <property type="match status" value="1"/>
</dbReference>
<sequence>MMQQNPKTPTRRQGGFTLIELMIVVAIIGILAAIAIPQYQDYVARSQATSALASIRGVQTAAEEAVIRGRKPVLSDKGDTDATDEVDVGIRSDSLDLGTISLDAPADMANGTYNLEMTFDRQANPGLSATSKNKLGLYRDKDGRWECKGTIPEKFLPQNCKESS</sequence>
<dbReference type="PROSITE" id="PS00409">
    <property type="entry name" value="PROKAR_NTER_METHYL"/>
    <property type="match status" value="1"/>
</dbReference>